<dbReference type="GO" id="GO:0045087">
    <property type="term" value="P:innate immune response"/>
    <property type="evidence" value="ECO:0007669"/>
    <property type="project" value="InterPro"/>
</dbReference>
<evidence type="ECO:0000256" key="3">
    <source>
        <dbReference type="ARBA" id="ARBA00022692"/>
    </source>
</evidence>
<dbReference type="SUPFAM" id="SSF56112">
    <property type="entry name" value="Protein kinase-like (PK-like)"/>
    <property type="match status" value="1"/>
</dbReference>
<dbReference type="STRING" id="3818.A0A444YIR6"/>
<evidence type="ECO:0008006" key="10">
    <source>
        <dbReference type="Google" id="ProtNLM"/>
    </source>
</evidence>
<name>A0A444YIR6_ARAHY</name>
<dbReference type="GO" id="GO:0019199">
    <property type="term" value="F:transmembrane receptor protein kinase activity"/>
    <property type="evidence" value="ECO:0007669"/>
    <property type="project" value="InterPro"/>
</dbReference>
<evidence type="ECO:0000256" key="4">
    <source>
        <dbReference type="ARBA" id="ARBA00022729"/>
    </source>
</evidence>
<dbReference type="SUPFAM" id="SSF56752">
    <property type="entry name" value="D-aminoacid aminotransferase-like PLP-dependent enzymes"/>
    <property type="match status" value="1"/>
</dbReference>
<dbReference type="InterPro" id="IPR011009">
    <property type="entry name" value="Kinase-like_dom_sf"/>
</dbReference>
<sequence>MDYQVGMRPQIPVERKWALGIQTQFMLDQLADLQNRVEERGVPVEELLEANEVFCTGTAVVINPVFSVTYWDCDTDFWWHVVCYLNNYGKDFDGGLFRFQDGQPMSIMPMAGDVLMYTADQRNIHSVDEKKEKEKIKLPTEDFISSSTQDASSSGEYETLGSTAASASGLPAIMAAKSMEFSYQELAEATNNFNSDNKIGQGRFGAVYFAELRGQVKASQLYL</sequence>
<evidence type="ECO:0000256" key="1">
    <source>
        <dbReference type="ARBA" id="ARBA00004162"/>
    </source>
</evidence>
<proteinExistence type="predicted"/>
<dbReference type="AlphaFoldDB" id="A0A444YIR6"/>
<keyword evidence="4" id="KW-0732">Signal</keyword>
<dbReference type="Gene3D" id="3.30.200.20">
    <property type="entry name" value="Phosphorylase Kinase, domain 1"/>
    <property type="match status" value="1"/>
</dbReference>
<evidence type="ECO:0000256" key="6">
    <source>
        <dbReference type="ARBA" id="ARBA00023136"/>
    </source>
</evidence>
<dbReference type="InterPro" id="IPR043132">
    <property type="entry name" value="BCAT-like_C"/>
</dbReference>
<comment type="caution">
    <text evidence="8">The sequence shown here is derived from an EMBL/GenBank/DDBJ whole genome shotgun (WGS) entry which is preliminary data.</text>
</comment>
<dbReference type="InterPro" id="IPR036038">
    <property type="entry name" value="Aminotransferase-like"/>
</dbReference>
<comment type="subcellular location">
    <subcellularLocation>
        <location evidence="1">Cell membrane</location>
        <topology evidence="1">Single-pass membrane protein</topology>
    </subcellularLocation>
</comment>
<dbReference type="GO" id="GO:0005886">
    <property type="term" value="C:plasma membrane"/>
    <property type="evidence" value="ECO:0007669"/>
    <property type="project" value="UniProtKB-SubCell"/>
</dbReference>
<keyword evidence="7" id="KW-1015">Disulfide bond</keyword>
<organism evidence="8 9">
    <name type="scientific">Arachis hypogaea</name>
    <name type="common">Peanut</name>
    <dbReference type="NCBI Taxonomy" id="3818"/>
    <lineage>
        <taxon>Eukaryota</taxon>
        <taxon>Viridiplantae</taxon>
        <taxon>Streptophyta</taxon>
        <taxon>Embryophyta</taxon>
        <taxon>Tracheophyta</taxon>
        <taxon>Spermatophyta</taxon>
        <taxon>Magnoliopsida</taxon>
        <taxon>eudicotyledons</taxon>
        <taxon>Gunneridae</taxon>
        <taxon>Pentapetalae</taxon>
        <taxon>rosids</taxon>
        <taxon>fabids</taxon>
        <taxon>Fabales</taxon>
        <taxon>Fabaceae</taxon>
        <taxon>Papilionoideae</taxon>
        <taxon>50 kb inversion clade</taxon>
        <taxon>dalbergioids sensu lato</taxon>
        <taxon>Dalbergieae</taxon>
        <taxon>Pterocarpus clade</taxon>
        <taxon>Arachis</taxon>
    </lineage>
</organism>
<protein>
    <recommendedName>
        <fullName evidence="10">Prolyl 4-hydroxylase alpha subunit Fe(2+) 2OG dioxygenase domain-containing protein</fullName>
    </recommendedName>
</protein>
<evidence type="ECO:0000313" key="9">
    <source>
        <dbReference type="Proteomes" id="UP000289738"/>
    </source>
</evidence>
<keyword evidence="3" id="KW-0812">Transmembrane</keyword>
<gene>
    <name evidence="8" type="ORF">Ahy_B06g080640</name>
</gene>
<reference evidence="8 9" key="1">
    <citation type="submission" date="2019-01" db="EMBL/GenBank/DDBJ databases">
        <title>Sequencing of cultivated peanut Arachis hypogaea provides insights into genome evolution and oil improvement.</title>
        <authorList>
            <person name="Chen X."/>
        </authorList>
    </citation>
    <scope>NUCLEOTIDE SEQUENCE [LARGE SCALE GENOMIC DNA]</scope>
    <source>
        <strain evidence="9">cv. Fuhuasheng</strain>
        <tissue evidence="8">Leaves</tissue>
    </source>
</reference>
<dbReference type="PANTHER" id="PTHR46204:SF15">
    <property type="entry name" value="LYSM DOMAIN RECEPTOR-LIKE KINASE 3"/>
    <property type="match status" value="1"/>
</dbReference>
<dbReference type="Proteomes" id="UP000289738">
    <property type="component" value="Chromosome B06"/>
</dbReference>
<dbReference type="EMBL" id="SDMP01000016">
    <property type="protein sequence ID" value="RYR01777.1"/>
    <property type="molecule type" value="Genomic_DNA"/>
</dbReference>
<dbReference type="InterPro" id="IPR044812">
    <property type="entry name" value="CERK1/LYK3-like"/>
</dbReference>
<dbReference type="Gene3D" id="3.20.10.10">
    <property type="entry name" value="D-amino Acid Aminotransferase, subunit A, domain 2"/>
    <property type="match status" value="1"/>
</dbReference>
<accession>A0A444YIR6</accession>
<keyword evidence="9" id="KW-1185">Reference proteome</keyword>
<evidence type="ECO:0000256" key="7">
    <source>
        <dbReference type="ARBA" id="ARBA00023157"/>
    </source>
</evidence>
<evidence type="ECO:0000256" key="2">
    <source>
        <dbReference type="ARBA" id="ARBA00022475"/>
    </source>
</evidence>
<keyword evidence="2" id="KW-1003">Cell membrane</keyword>
<dbReference type="PANTHER" id="PTHR46204">
    <property type="entry name" value="CHITIN ELICITOR RECEPTOR KINASE 1-RELATED"/>
    <property type="match status" value="1"/>
</dbReference>
<keyword evidence="5" id="KW-1133">Transmembrane helix</keyword>
<dbReference type="Gene3D" id="2.60.120.620">
    <property type="entry name" value="q2cbj1_9rhob like domain"/>
    <property type="match status" value="1"/>
</dbReference>
<evidence type="ECO:0000313" key="8">
    <source>
        <dbReference type="EMBL" id="RYR01777.1"/>
    </source>
</evidence>
<evidence type="ECO:0000256" key="5">
    <source>
        <dbReference type="ARBA" id="ARBA00022989"/>
    </source>
</evidence>
<keyword evidence="6" id="KW-0472">Membrane</keyword>